<keyword evidence="3" id="KW-1185">Reference proteome</keyword>
<evidence type="ECO:0000256" key="1">
    <source>
        <dbReference type="SAM" id="MobiDB-lite"/>
    </source>
</evidence>
<evidence type="ECO:0000313" key="3">
    <source>
        <dbReference type="Proteomes" id="UP000799770"/>
    </source>
</evidence>
<reference evidence="2" key="1">
    <citation type="journal article" date="2020" name="Stud. Mycol.">
        <title>101 Dothideomycetes genomes: a test case for predicting lifestyles and emergence of pathogens.</title>
        <authorList>
            <person name="Haridas S."/>
            <person name="Albert R."/>
            <person name="Binder M."/>
            <person name="Bloem J."/>
            <person name="Labutti K."/>
            <person name="Salamov A."/>
            <person name="Andreopoulos B."/>
            <person name="Baker S."/>
            <person name="Barry K."/>
            <person name="Bills G."/>
            <person name="Bluhm B."/>
            <person name="Cannon C."/>
            <person name="Castanera R."/>
            <person name="Culley D."/>
            <person name="Daum C."/>
            <person name="Ezra D."/>
            <person name="Gonzalez J."/>
            <person name="Henrissat B."/>
            <person name="Kuo A."/>
            <person name="Liang C."/>
            <person name="Lipzen A."/>
            <person name="Lutzoni F."/>
            <person name="Magnuson J."/>
            <person name="Mondo S."/>
            <person name="Nolan M."/>
            <person name="Ohm R."/>
            <person name="Pangilinan J."/>
            <person name="Park H.-J."/>
            <person name="Ramirez L."/>
            <person name="Alfaro M."/>
            <person name="Sun H."/>
            <person name="Tritt A."/>
            <person name="Yoshinaga Y."/>
            <person name="Zwiers L.-H."/>
            <person name="Turgeon B."/>
            <person name="Goodwin S."/>
            <person name="Spatafora J."/>
            <person name="Crous P."/>
            <person name="Grigoriev I."/>
        </authorList>
    </citation>
    <scope>NUCLEOTIDE SEQUENCE</scope>
    <source>
        <strain evidence="2">CBS 627.86</strain>
    </source>
</reference>
<sequence length="403" mass="45495">MFLPLPTSDKLGVLEPFICIDTMRALQGIRTSQVLVASIVILTVFFTVSRFAPERFSTNPLGGNVRNSTQNSKTSPYFNWQNPPEAQPANATLDFQEIIYLSMPYRTDRQDALSLIAAASGLKLTMIPGVSNDDVHPKAMPANNGPHDFTKKAWLGVWRAHANVWRYIIDNDVQSALIIEDDVDWDVNIKDIMGNLNWQLRYNNTVRWGQDNVQQGWDEECAYGCDWDDIFLGQCGGNPNPNRLDLMSVIPDKDGPKLRDIHKNWQKEFTEMWNLTESEGVRVVSPTYDPICLQAYAVTRMGAMRLLYHIGGWKPFGNPVDNEVAWRNVEGKVSGYTLSPPAFVPWKLGGAQDSDNNPEVKAQKLSNKGQTGGESVGLKNSVRKSLAKLFQKNYWQDREDELR</sequence>
<gene>
    <name evidence="2" type="ORF">BDV96DRAFT_576288</name>
</gene>
<organism evidence="2 3">
    <name type="scientific">Lophiotrema nucula</name>
    <dbReference type="NCBI Taxonomy" id="690887"/>
    <lineage>
        <taxon>Eukaryota</taxon>
        <taxon>Fungi</taxon>
        <taxon>Dikarya</taxon>
        <taxon>Ascomycota</taxon>
        <taxon>Pezizomycotina</taxon>
        <taxon>Dothideomycetes</taxon>
        <taxon>Pleosporomycetidae</taxon>
        <taxon>Pleosporales</taxon>
        <taxon>Lophiotremataceae</taxon>
        <taxon>Lophiotrema</taxon>
    </lineage>
</organism>
<accession>A0A6A5Z6D4</accession>
<dbReference type="OrthoDB" id="47375at2759"/>
<evidence type="ECO:0000313" key="2">
    <source>
        <dbReference type="EMBL" id="KAF2115002.1"/>
    </source>
</evidence>
<proteinExistence type="predicted"/>
<dbReference type="EMBL" id="ML977324">
    <property type="protein sequence ID" value="KAF2115002.1"/>
    <property type="molecule type" value="Genomic_DNA"/>
</dbReference>
<dbReference type="Proteomes" id="UP000799770">
    <property type="component" value="Unassembled WGS sequence"/>
</dbReference>
<dbReference type="AlphaFoldDB" id="A0A6A5Z6D4"/>
<protein>
    <recommendedName>
        <fullName evidence="4">Glycosyltransferase family 25 protein</fullName>
    </recommendedName>
</protein>
<evidence type="ECO:0008006" key="4">
    <source>
        <dbReference type="Google" id="ProtNLM"/>
    </source>
</evidence>
<feature type="region of interest" description="Disordered" evidence="1">
    <location>
        <begin position="349"/>
        <end position="379"/>
    </location>
</feature>
<name>A0A6A5Z6D4_9PLEO</name>